<dbReference type="SUPFAM" id="SSF56601">
    <property type="entry name" value="beta-lactamase/transpeptidase-like"/>
    <property type="match status" value="1"/>
</dbReference>
<dbReference type="EMBL" id="DS268408">
    <property type="protein sequence ID" value="EFO86182.1"/>
    <property type="molecule type" value="Genomic_DNA"/>
</dbReference>
<dbReference type="PANTHER" id="PTHR43319:SF4">
    <property type="entry name" value="BETA-LACTAMASE DOMAIN-CONTAINING PROTEIN 2"/>
    <property type="match status" value="1"/>
</dbReference>
<dbReference type="OrthoDB" id="5946976at2759"/>
<feature type="domain" description="Beta-lactamase-related" evidence="1">
    <location>
        <begin position="133"/>
        <end position="511"/>
    </location>
</feature>
<dbReference type="Proteomes" id="UP000008281">
    <property type="component" value="Unassembled WGS sequence"/>
</dbReference>
<sequence>MIEVTEEDDMSMMVEVVEKTEEAEVEMVEKKRGVLLLETGSLHRRLLIYGIVRMRDLESGETSHPSSAPPFSFQFSPPSHYFQIYSILAVSGAWLVLATTVDTLSILIEGGGMHLDNLVGHVAPGYEKVEKIFRRNFADGWEREGASITVYHKNRVIVDLQGGYADKASGRKWTPDTRTVVFSTTKAVGAVCVAILVDRGYISYDDKMSKIWPEFAQNGKENITIDWLMSHRAGLAALDMPITIEDANDFDKMSEVIASQKPNWEPGTKSGYHAITYGWIVDQIVRRADPKGRSVGRFFKEEVADVHGIDFHIGLPPSEEHTVSRLSMPSTLHLFREIVHDPRVLIVLAVLNLRTPNSIAKKVTANPTWFKLEQDVNTFNNPTLHAMEQVAALGITKSRDLARLFSLVQQGKLFSKELLSKFRVPQVEGIDEVVMTPLPKGHGFMYERHPMSGVCFDVIILKKNVSLQKKWLVGHPGYGGSTIMMDLDDEITIAYVSNGLKTGMGELTRTYRHLRDAVFECLEKQKSGKSVIIEDAIQAVAA</sequence>
<dbReference type="InterPro" id="IPR012338">
    <property type="entry name" value="Beta-lactam/transpept-like"/>
</dbReference>
<accession>E3LH10</accession>
<reference evidence="2" key="1">
    <citation type="submission" date="2007-07" db="EMBL/GenBank/DDBJ databases">
        <title>PCAP assembly of the Caenorhabditis remanei genome.</title>
        <authorList>
            <consortium name="The Caenorhabditis remanei Sequencing Consortium"/>
            <person name="Wilson R.K."/>
        </authorList>
    </citation>
    <scope>NUCLEOTIDE SEQUENCE [LARGE SCALE GENOMIC DNA]</scope>
    <source>
        <strain evidence="2">PB4641</strain>
    </source>
</reference>
<keyword evidence="3" id="KW-1185">Reference proteome</keyword>
<dbReference type="InterPro" id="IPR052907">
    <property type="entry name" value="Beta-lactamase/esterase"/>
</dbReference>
<proteinExistence type="predicted"/>
<dbReference type="eggNOG" id="ENOG502RFID">
    <property type="taxonomic scope" value="Eukaryota"/>
</dbReference>
<name>E3LH10_CAERE</name>
<dbReference type="InterPro" id="IPR001466">
    <property type="entry name" value="Beta-lactam-related"/>
</dbReference>
<dbReference type="Pfam" id="PF00144">
    <property type="entry name" value="Beta-lactamase"/>
    <property type="match status" value="1"/>
</dbReference>
<dbReference type="MEROPS" id="S12.A11"/>
<dbReference type="AlphaFoldDB" id="E3LH10"/>
<organism evidence="3">
    <name type="scientific">Caenorhabditis remanei</name>
    <name type="common">Caenorhabditis vulgaris</name>
    <dbReference type="NCBI Taxonomy" id="31234"/>
    <lineage>
        <taxon>Eukaryota</taxon>
        <taxon>Metazoa</taxon>
        <taxon>Ecdysozoa</taxon>
        <taxon>Nematoda</taxon>
        <taxon>Chromadorea</taxon>
        <taxon>Rhabditida</taxon>
        <taxon>Rhabditina</taxon>
        <taxon>Rhabditomorpha</taxon>
        <taxon>Rhabditoidea</taxon>
        <taxon>Rhabditidae</taxon>
        <taxon>Peloderinae</taxon>
        <taxon>Caenorhabditis</taxon>
    </lineage>
</organism>
<evidence type="ECO:0000259" key="1">
    <source>
        <dbReference type="Pfam" id="PF00144"/>
    </source>
</evidence>
<dbReference type="HOGENOM" id="CLU_035614_1_0_1"/>
<protein>
    <submittedName>
        <fullName evidence="2">CRE-LACT-2 protein</fullName>
    </submittedName>
</protein>
<dbReference type="STRING" id="31234.E3LH10"/>
<dbReference type="Gene3D" id="3.40.710.10">
    <property type="entry name" value="DD-peptidase/beta-lactamase superfamily"/>
    <property type="match status" value="1"/>
</dbReference>
<evidence type="ECO:0000313" key="2">
    <source>
        <dbReference type="EMBL" id="EFO86182.1"/>
    </source>
</evidence>
<gene>
    <name evidence="2" type="primary">Cre-lact-2</name>
    <name evidence="2" type="ORF">CRE_02050</name>
</gene>
<dbReference type="OMA" id="TNKPEWR"/>
<evidence type="ECO:0000313" key="3">
    <source>
        <dbReference type="Proteomes" id="UP000008281"/>
    </source>
</evidence>
<dbReference type="PANTHER" id="PTHR43319">
    <property type="entry name" value="BETA-LACTAMASE-RELATED"/>
    <property type="match status" value="1"/>
</dbReference>
<dbReference type="InParanoid" id="E3LH10"/>
<dbReference type="FunCoup" id="E3LH10">
    <property type="interactions" value="4"/>
</dbReference>